<dbReference type="InterPro" id="IPR036265">
    <property type="entry name" value="HIT-like_sf"/>
</dbReference>
<dbReference type="Proteomes" id="UP000194137">
    <property type="component" value="Chromosome"/>
</dbReference>
<dbReference type="InterPro" id="IPR052908">
    <property type="entry name" value="AP-4-A_phosphorylase"/>
</dbReference>
<dbReference type="Gene3D" id="3.30.428.10">
    <property type="entry name" value="HIT-like"/>
    <property type="match status" value="1"/>
</dbReference>
<dbReference type="SUPFAM" id="SSF54197">
    <property type="entry name" value="HIT-like"/>
    <property type="match status" value="1"/>
</dbReference>
<dbReference type="EMBL" id="CP021112">
    <property type="protein sequence ID" value="ARQ00446.1"/>
    <property type="molecule type" value="Genomic_DNA"/>
</dbReference>
<name>A0A1W6ZT28_9HYPH</name>
<dbReference type="RefSeq" id="WP_086088841.1">
    <property type="nucleotide sequence ID" value="NZ_CP021112.1"/>
</dbReference>
<dbReference type="PANTHER" id="PTHR42997">
    <property type="entry name" value="HIT FAMILY HYDROLASE"/>
    <property type="match status" value="1"/>
</dbReference>
<dbReference type="AlphaFoldDB" id="A0A1W6ZT28"/>
<organism evidence="1 2">
    <name type="scientific">Pseudorhodoplanes sinuspersici</name>
    <dbReference type="NCBI Taxonomy" id="1235591"/>
    <lineage>
        <taxon>Bacteria</taxon>
        <taxon>Pseudomonadati</taxon>
        <taxon>Pseudomonadota</taxon>
        <taxon>Alphaproteobacteria</taxon>
        <taxon>Hyphomicrobiales</taxon>
        <taxon>Pseudorhodoplanes</taxon>
    </lineage>
</organism>
<evidence type="ECO:0000313" key="1">
    <source>
        <dbReference type="EMBL" id="ARQ00446.1"/>
    </source>
</evidence>
<dbReference type="STRING" id="1235591.CAK95_16180"/>
<keyword evidence="1" id="KW-0378">Hydrolase</keyword>
<reference evidence="1 2" key="1">
    <citation type="submission" date="2017-05" db="EMBL/GenBank/DDBJ databases">
        <title>Full genome sequence of Pseudorhodoplanes sinuspersici.</title>
        <authorList>
            <person name="Dastgheib S.M.M."/>
            <person name="Shavandi M."/>
            <person name="Tirandaz H."/>
        </authorList>
    </citation>
    <scope>NUCLEOTIDE SEQUENCE [LARGE SCALE GENOMIC DNA]</scope>
    <source>
        <strain evidence="1 2">RIPI110</strain>
    </source>
</reference>
<sequence length="124" mass="13847">MADDCELCRLDQVLFEANEAYVRYDNNALSRGHVLVVPRRHVADFFEMTATEKARVIELLDRAKAFIAEEHSPDGYNIGVNVGRAGGQSRMHVHVHLIPRYTGDVADPRGGIRCVLANRKASSQ</sequence>
<gene>
    <name evidence="1" type="ORF">CAK95_16180</name>
</gene>
<dbReference type="KEGG" id="psin:CAK95_16180"/>
<proteinExistence type="predicted"/>
<accession>A0A1W6ZT28</accession>
<dbReference type="GO" id="GO:0016787">
    <property type="term" value="F:hydrolase activity"/>
    <property type="evidence" value="ECO:0007669"/>
    <property type="project" value="UniProtKB-KW"/>
</dbReference>
<dbReference type="InterPro" id="IPR011146">
    <property type="entry name" value="HIT-like"/>
</dbReference>
<evidence type="ECO:0000313" key="2">
    <source>
        <dbReference type="Proteomes" id="UP000194137"/>
    </source>
</evidence>
<dbReference type="PROSITE" id="PS51084">
    <property type="entry name" value="HIT_2"/>
    <property type="match status" value="1"/>
</dbReference>
<dbReference type="PANTHER" id="PTHR42997:SF1">
    <property type="entry name" value="AP-4-A PHOSPHORYLASE"/>
    <property type="match status" value="1"/>
</dbReference>
<dbReference type="OrthoDB" id="5194627at2"/>
<dbReference type="Pfam" id="PF01230">
    <property type="entry name" value="HIT"/>
    <property type="match status" value="1"/>
</dbReference>
<keyword evidence="2" id="KW-1185">Reference proteome</keyword>
<protein>
    <submittedName>
        <fullName evidence="1">Diadenosine tetraphosphate hydrolase</fullName>
    </submittedName>
</protein>